<dbReference type="AlphaFoldDB" id="A0AAD8DDG9"/>
<dbReference type="InterPro" id="IPR036866">
    <property type="entry name" value="RibonucZ/Hydroxyglut_hydro"/>
</dbReference>
<dbReference type="InterPro" id="IPR017941">
    <property type="entry name" value="Rieske_2Fe-2S"/>
</dbReference>
<dbReference type="SUPFAM" id="SSF56281">
    <property type="entry name" value="Metallo-hydrolase/oxidoreductase"/>
    <property type="match status" value="1"/>
</dbReference>
<dbReference type="PANTHER" id="PTHR46522">
    <property type="entry name" value="CYTIDINE MONOPHOSPHATE-N-ACETYLNEURAMINIC ACID HYDROXYLASE"/>
    <property type="match status" value="1"/>
</dbReference>
<keyword evidence="7" id="KW-0479">Metal-binding</keyword>
<evidence type="ECO:0000256" key="6">
    <source>
        <dbReference type="ARBA" id="ARBA00022714"/>
    </source>
</evidence>
<dbReference type="Proteomes" id="UP001230051">
    <property type="component" value="Unassembled WGS sequence"/>
</dbReference>
<dbReference type="Gene3D" id="2.102.10.10">
    <property type="entry name" value="Rieske [2Fe-2S] iron-sulphur domain"/>
    <property type="match status" value="1"/>
</dbReference>
<evidence type="ECO:0000256" key="2">
    <source>
        <dbReference type="ARBA" id="ARBA00005141"/>
    </source>
</evidence>
<evidence type="ECO:0000256" key="9">
    <source>
        <dbReference type="ARBA" id="ARBA00023014"/>
    </source>
</evidence>
<dbReference type="SUPFAM" id="SSF50022">
    <property type="entry name" value="ISP domain"/>
    <property type="match status" value="1"/>
</dbReference>
<evidence type="ECO:0000256" key="1">
    <source>
        <dbReference type="ARBA" id="ARBA00003414"/>
    </source>
</evidence>
<gene>
    <name evidence="15" type="primary">Cmah</name>
    <name evidence="15" type="ORF">AOXY_G11099</name>
</gene>
<dbReference type="GO" id="GO:0046872">
    <property type="term" value="F:metal ion binding"/>
    <property type="evidence" value="ECO:0007669"/>
    <property type="project" value="UniProtKB-KW"/>
</dbReference>
<organism evidence="15 16">
    <name type="scientific">Acipenser oxyrinchus oxyrinchus</name>
    <dbReference type="NCBI Taxonomy" id="40147"/>
    <lineage>
        <taxon>Eukaryota</taxon>
        <taxon>Metazoa</taxon>
        <taxon>Chordata</taxon>
        <taxon>Craniata</taxon>
        <taxon>Vertebrata</taxon>
        <taxon>Euteleostomi</taxon>
        <taxon>Actinopterygii</taxon>
        <taxon>Chondrostei</taxon>
        <taxon>Acipenseriformes</taxon>
        <taxon>Acipenseridae</taxon>
        <taxon>Acipenser</taxon>
    </lineage>
</organism>
<dbReference type="Pfam" id="PF00355">
    <property type="entry name" value="Rieske"/>
    <property type="match status" value="1"/>
</dbReference>
<name>A0AAD8DDG9_ACIOX</name>
<comment type="function">
    <text evidence="1">Sialic acids are components of carbohydrate chains of glycoconjugates and are involved in cell-cell recognition and cell-pathogen interactions. Catalyzes the conversion of CMP-N-acetylneuraminic acid (CMP-Neu5Ac) into its hydroxylated derivative CMP-N-glycolylneuraminic acid (CMP-Neu5Gc), a sialic acid abundantly expressed at the surface of many cells.</text>
</comment>
<accession>A0AAD8DDG9</accession>
<comment type="caution">
    <text evidence="15">The sequence shown here is derived from an EMBL/GenBank/DDBJ whole genome shotgun (WGS) entry which is preliminary data.</text>
</comment>
<dbReference type="InterPro" id="IPR036922">
    <property type="entry name" value="Rieske_2Fe-2S_sf"/>
</dbReference>
<evidence type="ECO:0000259" key="14">
    <source>
        <dbReference type="PROSITE" id="PS51296"/>
    </source>
</evidence>
<comment type="similarity">
    <text evidence="3">Belongs to the CMP-Neu5Ac hydroxylase family.</text>
</comment>
<keyword evidence="16" id="KW-1185">Reference proteome</keyword>
<comment type="pathway">
    <text evidence="2">Amino-sugar metabolism; N-acetylneuraminate metabolism.</text>
</comment>
<protein>
    <recommendedName>
        <fullName evidence="5">Cytidine monophosphate-N-acetylneuraminic acid hydroxylase</fullName>
        <ecNumber evidence="4">1.14.18.2</ecNumber>
    </recommendedName>
    <alternativeName>
        <fullName evidence="12">CMP-N-acetylneuraminate monooxygenase</fullName>
    </alternativeName>
    <alternativeName>
        <fullName evidence="11">CMP-Neu5Ac hydroxylase</fullName>
    </alternativeName>
    <alternativeName>
        <fullName evidence="10">CMP-NeuAc hydroxylase</fullName>
    </alternativeName>
</protein>
<evidence type="ECO:0000256" key="11">
    <source>
        <dbReference type="ARBA" id="ARBA00030460"/>
    </source>
</evidence>
<evidence type="ECO:0000256" key="4">
    <source>
        <dbReference type="ARBA" id="ARBA00011904"/>
    </source>
</evidence>
<sequence>MVSQQSQTLLTLNSNAVSDLKEGINFLRNKEDGKNYIIYKSMDVIRACKNQCKHQGGLFVKDIEDLDESTVRCTKHNWKLNVSTMKYVNPPDCFQQDELVLEPDENGGLQLLELNPPDPWQADPRTPEDLEPGEVLITYMTHACMKLDLGSKTMVFDPWLTGPAFARGWWLLHEPPSDWLETICSADLIYISHMHSDHLSYPTLKKIAEKQPNIPIYVGDTSRPVFWYLDRSGVKLTNINVVPFGIWQEVDANLRFMILMDGIHPEMDTCIIVEYKGHKILNTVDCTRPNGGVLPKNVDVMMSDFAGGASGFPMTFSAGKYTEKWKADFIQTERKKLLNYKSQLVKDLQPKVYCPFAGYFVEAHPSDSYIKETNLKNNPEELNKLITKTSFVSTWTPKSGAVLDLARILKDPLDSEAIIDPPAGTKLYKDNWEFDVYVNEINTAISNEIFRHKDWINFYYNWAGFRDYNLVIRMIETNDDFSPLHSGFDYLVDFLDLSFPNERPARDHSYLEIKNRVGVMRQTVINGLLWDDLYIGFQNRLFRDPDIYHHQFWNHFQIKLPLTPPDWDSYLQSRVRQGYTPQTCKTQPKNRALSISKDLAAVNKRLERQAWDLKGYTVQYSSQTFNGHFSYFASICFYLKIRM</sequence>
<evidence type="ECO:0000256" key="8">
    <source>
        <dbReference type="ARBA" id="ARBA00023004"/>
    </source>
</evidence>
<evidence type="ECO:0000256" key="5">
    <source>
        <dbReference type="ARBA" id="ARBA00015403"/>
    </source>
</evidence>
<dbReference type="Gene3D" id="3.60.15.10">
    <property type="entry name" value="Ribonuclease Z/Hydroxyacylglutathione hydrolase-like"/>
    <property type="match status" value="1"/>
</dbReference>
<dbReference type="PROSITE" id="PS51296">
    <property type="entry name" value="RIESKE"/>
    <property type="match status" value="1"/>
</dbReference>
<evidence type="ECO:0000313" key="15">
    <source>
        <dbReference type="EMBL" id="KAK1168207.1"/>
    </source>
</evidence>
<dbReference type="GO" id="GO:0005737">
    <property type="term" value="C:cytoplasm"/>
    <property type="evidence" value="ECO:0007669"/>
    <property type="project" value="TreeGrafter"/>
</dbReference>
<dbReference type="EC" id="1.14.18.2" evidence="4"/>
<keyword evidence="6" id="KW-0001">2Fe-2S</keyword>
<dbReference type="InterPro" id="IPR027033">
    <property type="entry name" value="Cnh"/>
</dbReference>
<keyword evidence="9" id="KW-0411">Iron-sulfur</keyword>
<evidence type="ECO:0000256" key="12">
    <source>
        <dbReference type="ARBA" id="ARBA00033362"/>
    </source>
</evidence>
<dbReference type="PANTHER" id="PTHR46522:SF1">
    <property type="entry name" value="INACTIVE CYTIDINE MONOPHOSPHATE-N-ACETYLNEURAMINIC ACID HYDROXYLASE"/>
    <property type="match status" value="1"/>
</dbReference>
<dbReference type="GO" id="GO:0051537">
    <property type="term" value="F:2 iron, 2 sulfur cluster binding"/>
    <property type="evidence" value="ECO:0007669"/>
    <property type="project" value="UniProtKB-KW"/>
</dbReference>
<dbReference type="GO" id="GO:0046381">
    <property type="term" value="P:CMP-N-acetylneuraminate metabolic process"/>
    <property type="evidence" value="ECO:0007669"/>
    <property type="project" value="TreeGrafter"/>
</dbReference>
<proteinExistence type="inferred from homology"/>
<reference evidence="15" key="1">
    <citation type="submission" date="2022-02" db="EMBL/GenBank/DDBJ databases">
        <title>Atlantic sturgeon de novo genome assembly.</title>
        <authorList>
            <person name="Stock M."/>
            <person name="Klopp C."/>
            <person name="Guiguen Y."/>
            <person name="Cabau C."/>
            <person name="Parinello H."/>
            <person name="Santidrian Yebra-Pimentel E."/>
            <person name="Kuhl H."/>
            <person name="Dirks R.P."/>
            <person name="Guessner J."/>
            <person name="Wuertz S."/>
            <person name="Du K."/>
            <person name="Schartl M."/>
        </authorList>
    </citation>
    <scope>NUCLEOTIDE SEQUENCE</scope>
    <source>
        <strain evidence="15">STURGEONOMICS-FGT-2020</strain>
        <tissue evidence="15">Whole blood</tissue>
    </source>
</reference>
<dbReference type="GO" id="GO:0030338">
    <property type="term" value="F:CMP-N-acetylneuraminate monooxygenase activity"/>
    <property type="evidence" value="ECO:0007669"/>
    <property type="project" value="UniProtKB-EC"/>
</dbReference>
<evidence type="ECO:0000256" key="13">
    <source>
        <dbReference type="ARBA" id="ARBA00048491"/>
    </source>
</evidence>
<evidence type="ECO:0000256" key="3">
    <source>
        <dbReference type="ARBA" id="ARBA00010303"/>
    </source>
</evidence>
<keyword evidence="8" id="KW-0408">Iron</keyword>
<evidence type="ECO:0000256" key="7">
    <source>
        <dbReference type="ARBA" id="ARBA00022723"/>
    </source>
</evidence>
<evidence type="ECO:0000256" key="10">
    <source>
        <dbReference type="ARBA" id="ARBA00029883"/>
    </source>
</evidence>
<dbReference type="Pfam" id="PF13483">
    <property type="entry name" value="Lactamase_B_3"/>
    <property type="match status" value="1"/>
</dbReference>
<dbReference type="EMBL" id="JAGXEW010000009">
    <property type="protein sequence ID" value="KAK1168207.1"/>
    <property type="molecule type" value="Genomic_DNA"/>
</dbReference>
<evidence type="ECO:0000313" key="16">
    <source>
        <dbReference type="Proteomes" id="UP001230051"/>
    </source>
</evidence>
<feature type="domain" description="Rieske" evidence="14">
    <location>
        <begin position="12"/>
        <end position="112"/>
    </location>
</feature>
<comment type="catalytic activity">
    <reaction evidence="13">
        <text>CMP-N-acetyl-beta-neuraminate + 2 Fe(II)-[cytochrome b5] + O2 + 2 H(+) = CMP-N-glycoloyl-beta-neuraminate + 2 Fe(III)-[cytochrome b5] + H2O</text>
        <dbReference type="Rhea" id="RHEA:16145"/>
        <dbReference type="Rhea" id="RHEA-COMP:10438"/>
        <dbReference type="Rhea" id="RHEA-COMP:10439"/>
        <dbReference type="ChEBI" id="CHEBI:15377"/>
        <dbReference type="ChEBI" id="CHEBI:15378"/>
        <dbReference type="ChEBI" id="CHEBI:15379"/>
        <dbReference type="ChEBI" id="CHEBI:29033"/>
        <dbReference type="ChEBI" id="CHEBI:29034"/>
        <dbReference type="ChEBI" id="CHEBI:57812"/>
        <dbReference type="ChEBI" id="CHEBI:58376"/>
        <dbReference type="EC" id="1.14.18.2"/>
    </reaction>
</comment>